<reference evidence="1 3" key="1">
    <citation type="journal article" date="2008" name="Science">
        <title>The Physcomitrella genome reveals evolutionary insights into the conquest of land by plants.</title>
        <authorList>
            <person name="Rensing S."/>
            <person name="Lang D."/>
            <person name="Zimmer A."/>
            <person name="Terry A."/>
            <person name="Salamov A."/>
            <person name="Shapiro H."/>
            <person name="Nishiyama T."/>
            <person name="Perroud P.-F."/>
            <person name="Lindquist E."/>
            <person name="Kamisugi Y."/>
            <person name="Tanahashi T."/>
            <person name="Sakakibara K."/>
            <person name="Fujita T."/>
            <person name="Oishi K."/>
            <person name="Shin-I T."/>
            <person name="Kuroki Y."/>
            <person name="Toyoda A."/>
            <person name="Suzuki Y."/>
            <person name="Hashimoto A."/>
            <person name="Yamaguchi K."/>
            <person name="Sugano A."/>
            <person name="Kohara Y."/>
            <person name="Fujiyama A."/>
            <person name="Anterola A."/>
            <person name="Aoki S."/>
            <person name="Ashton N."/>
            <person name="Barbazuk W.B."/>
            <person name="Barker E."/>
            <person name="Bennetzen J."/>
            <person name="Bezanilla M."/>
            <person name="Blankenship R."/>
            <person name="Cho S.H."/>
            <person name="Dutcher S."/>
            <person name="Estelle M."/>
            <person name="Fawcett J.A."/>
            <person name="Gundlach H."/>
            <person name="Hanada K."/>
            <person name="Heyl A."/>
            <person name="Hicks K.A."/>
            <person name="Hugh J."/>
            <person name="Lohr M."/>
            <person name="Mayer K."/>
            <person name="Melkozernov A."/>
            <person name="Murata T."/>
            <person name="Nelson D."/>
            <person name="Pils B."/>
            <person name="Prigge M."/>
            <person name="Reiss B."/>
            <person name="Renner T."/>
            <person name="Rombauts S."/>
            <person name="Rushton P."/>
            <person name="Sanderfoot A."/>
            <person name="Schween G."/>
            <person name="Shiu S.-H."/>
            <person name="Stueber K."/>
            <person name="Theodoulou F.L."/>
            <person name="Tu H."/>
            <person name="Van de Peer Y."/>
            <person name="Verrier P.J."/>
            <person name="Waters E."/>
            <person name="Wood A."/>
            <person name="Yang L."/>
            <person name="Cove D."/>
            <person name="Cuming A."/>
            <person name="Hasebe M."/>
            <person name="Lucas S."/>
            <person name="Mishler D.B."/>
            <person name="Reski R."/>
            <person name="Grigoriev I."/>
            <person name="Quatrano R.S."/>
            <person name="Boore J.L."/>
        </authorList>
    </citation>
    <scope>NUCLEOTIDE SEQUENCE [LARGE SCALE GENOMIC DNA]</scope>
    <source>
        <strain evidence="2 3">cv. Gransden 2004</strain>
    </source>
</reference>
<gene>
    <name evidence="1" type="ORF">PHYPA_009946</name>
</gene>
<dbReference type="AlphaFoldDB" id="A0A2K1KAF0"/>
<sequence length="197" mass="22506">MDPESWAKTNIIRTSQIPHFNCETCFNKSHRTADLQLMKHTSSLLGKGPTYLPDSTMSLFSKRTVPCISPTWSNAHAILVLRFSSWSKASKKEPYRAEIPLSKLTSTSSKKCLNNLFPTFMSVDLRKSAHKIQVPCNNHVDKRRQQSYCLQKKTPFATNDDSINYHLRLEYFPNASVSSLAKVWSWRGAFPSFQSTK</sequence>
<evidence type="ECO:0000313" key="1">
    <source>
        <dbReference type="EMBL" id="PNR50760.1"/>
    </source>
</evidence>
<reference evidence="2" key="3">
    <citation type="submission" date="2020-12" db="UniProtKB">
        <authorList>
            <consortium name="EnsemblPlants"/>
        </authorList>
    </citation>
    <scope>IDENTIFICATION</scope>
</reference>
<dbReference type="EnsemblPlants" id="Pp3c7_5050V3.1">
    <property type="protein sequence ID" value="Pp3c7_5050V3.1"/>
    <property type="gene ID" value="Pp3c7_5050"/>
</dbReference>
<dbReference type="InParanoid" id="A0A2K1KAF0"/>
<dbReference type="Gramene" id="Pp3c7_5050V3.1">
    <property type="protein sequence ID" value="Pp3c7_5050V3.1"/>
    <property type="gene ID" value="Pp3c7_5050"/>
</dbReference>
<reference evidence="1 3" key="2">
    <citation type="journal article" date="2018" name="Plant J.">
        <title>The Physcomitrella patens chromosome-scale assembly reveals moss genome structure and evolution.</title>
        <authorList>
            <person name="Lang D."/>
            <person name="Ullrich K.K."/>
            <person name="Murat F."/>
            <person name="Fuchs J."/>
            <person name="Jenkins J."/>
            <person name="Haas F.B."/>
            <person name="Piednoel M."/>
            <person name="Gundlach H."/>
            <person name="Van Bel M."/>
            <person name="Meyberg R."/>
            <person name="Vives C."/>
            <person name="Morata J."/>
            <person name="Symeonidi A."/>
            <person name="Hiss M."/>
            <person name="Muchero W."/>
            <person name="Kamisugi Y."/>
            <person name="Saleh O."/>
            <person name="Blanc G."/>
            <person name="Decker E.L."/>
            <person name="van Gessel N."/>
            <person name="Grimwood J."/>
            <person name="Hayes R.D."/>
            <person name="Graham S.W."/>
            <person name="Gunter L.E."/>
            <person name="McDaniel S.F."/>
            <person name="Hoernstein S.N.W."/>
            <person name="Larsson A."/>
            <person name="Li F.W."/>
            <person name="Perroud P.F."/>
            <person name="Phillips J."/>
            <person name="Ranjan P."/>
            <person name="Rokshar D.S."/>
            <person name="Rothfels C.J."/>
            <person name="Schneider L."/>
            <person name="Shu S."/>
            <person name="Stevenson D.W."/>
            <person name="Thummler F."/>
            <person name="Tillich M."/>
            <person name="Villarreal Aguilar J.C."/>
            <person name="Widiez T."/>
            <person name="Wong G.K."/>
            <person name="Wymore A."/>
            <person name="Zhang Y."/>
            <person name="Zimmer A.D."/>
            <person name="Quatrano R.S."/>
            <person name="Mayer K.F.X."/>
            <person name="Goodstein D."/>
            <person name="Casacuberta J.M."/>
            <person name="Vandepoele K."/>
            <person name="Reski R."/>
            <person name="Cuming A.C."/>
            <person name="Tuskan G.A."/>
            <person name="Maumus F."/>
            <person name="Salse J."/>
            <person name="Schmutz J."/>
            <person name="Rensing S.A."/>
        </authorList>
    </citation>
    <scope>NUCLEOTIDE SEQUENCE [LARGE SCALE GENOMIC DNA]</scope>
    <source>
        <strain evidence="2 3">cv. Gransden 2004</strain>
    </source>
</reference>
<organism evidence="1">
    <name type="scientific">Physcomitrium patens</name>
    <name type="common">Spreading-leaved earth moss</name>
    <name type="synonym">Physcomitrella patens</name>
    <dbReference type="NCBI Taxonomy" id="3218"/>
    <lineage>
        <taxon>Eukaryota</taxon>
        <taxon>Viridiplantae</taxon>
        <taxon>Streptophyta</taxon>
        <taxon>Embryophyta</taxon>
        <taxon>Bryophyta</taxon>
        <taxon>Bryophytina</taxon>
        <taxon>Bryopsida</taxon>
        <taxon>Funariidae</taxon>
        <taxon>Funariales</taxon>
        <taxon>Funariaceae</taxon>
        <taxon>Physcomitrium</taxon>
    </lineage>
</organism>
<name>A0A2K1KAF0_PHYPA</name>
<dbReference type="EMBL" id="ABEU02000007">
    <property type="protein sequence ID" value="PNR50760.1"/>
    <property type="molecule type" value="Genomic_DNA"/>
</dbReference>
<dbReference type="Proteomes" id="UP000006727">
    <property type="component" value="Chromosome 7"/>
</dbReference>
<protein>
    <submittedName>
        <fullName evidence="1 2">Uncharacterized protein</fullName>
    </submittedName>
</protein>
<evidence type="ECO:0000313" key="2">
    <source>
        <dbReference type="EnsemblPlants" id="Pp3c7_5050V3.1"/>
    </source>
</evidence>
<accession>A0A2K1KAF0</accession>
<proteinExistence type="predicted"/>
<evidence type="ECO:0000313" key="3">
    <source>
        <dbReference type="Proteomes" id="UP000006727"/>
    </source>
</evidence>
<keyword evidence="3" id="KW-1185">Reference proteome</keyword>